<protein>
    <submittedName>
        <fullName evidence="1">Uncharacterized protein</fullName>
    </submittedName>
</protein>
<keyword evidence="2" id="KW-1185">Reference proteome</keyword>
<reference evidence="2" key="1">
    <citation type="journal article" date="2024" name="Proc. Natl. Acad. Sci. U.S.A.">
        <title>Extraordinary preservation of gene collinearity over three hundred million years revealed in homosporous lycophytes.</title>
        <authorList>
            <person name="Li C."/>
            <person name="Wickell D."/>
            <person name="Kuo L.Y."/>
            <person name="Chen X."/>
            <person name="Nie B."/>
            <person name="Liao X."/>
            <person name="Peng D."/>
            <person name="Ji J."/>
            <person name="Jenkins J."/>
            <person name="Williams M."/>
            <person name="Shu S."/>
            <person name="Plott C."/>
            <person name="Barry K."/>
            <person name="Rajasekar S."/>
            <person name="Grimwood J."/>
            <person name="Han X."/>
            <person name="Sun S."/>
            <person name="Hou Z."/>
            <person name="He W."/>
            <person name="Dai G."/>
            <person name="Sun C."/>
            <person name="Schmutz J."/>
            <person name="Leebens-Mack J.H."/>
            <person name="Li F.W."/>
            <person name="Wang L."/>
        </authorList>
    </citation>
    <scope>NUCLEOTIDE SEQUENCE [LARGE SCALE GENOMIC DNA]</scope>
    <source>
        <strain evidence="2">cv. PW_Plant_1</strain>
    </source>
</reference>
<organism evidence="1 2">
    <name type="scientific">Diphasiastrum complanatum</name>
    <name type="common">Issler's clubmoss</name>
    <name type="synonym">Lycopodium complanatum</name>
    <dbReference type="NCBI Taxonomy" id="34168"/>
    <lineage>
        <taxon>Eukaryota</taxon>
        <taxon>Viridiplantae</taxon>
        <taxon>Streptophyta</taxon>
        <taxon>Embryophyta</taxon>
        <taxon>Tracheophyta</taxon>
        <taxon>Lycopodiopsida</taxon>
        <taxon>Lycopodiales</taxon>
        <taxon>Lycopodiaceae</taxon>
        <taxon>Lycopodioideae</taxon>
        <taxon>Diphasiastrum</taxon>
    </lineage>
</organism>
<sequence>MAIVAMAFPRRHAHASPSSFANHSPASHHHPPPASFYPRALPLAISMVLLVCLLLPLQNRIVSVETLVAANAKDHGQALKFVAQNWELYTLEEAVTAVAKNGTVIVCVVSYPYLAFLVNWLVSVARQGRQDSVLVIAEDYKLLRHVNKHWPGHAVLVPPVLPASEAQRFGSEGFFNFTSRRPHHLLRILELGYSVLYNDVDMVWLADPLPYFQGEHEVYFMDDMTAIKPSNHSHALPAPGRKGRTYICSCLLFMRSSPGAKLLLRKWIEELHNQSWTPRVKPNDQPAFNWALNKTFGEVKLFLLPQESFPSGGLYFKNKTWEHQTSHKHVLIHNNYITGFDKKIKRFTDSGLWLLNNDTSKESFSNLQLVANFLKMQASESAG</sequence>
<evidence type="ECO:0000313" key="2">
    <source>
        <dbReference type="Proteomes" id="UP001162992"/>
    </source>
</evidence>
<gene>
    <name evidence="1" type="ORF">O6H91_18G059500</name>
</gene>
<proteinExistence type="predicted"/>
<comment type="caution">
    <text evidence="1">The sequence shown here is derived from an EMBL/GenBank/DDBJ whole genome shotgun (WGS) entry which is preliminary data.</text>
</comment>
<evidence type="ECO:0000313" key="1">
    <source>
        <dbReference type="EMBL" id="KAJ7523711.1"/>
    </source>
</evidence>
<accession>A0ACC2B1R5</accession>
<dbReference type="Proteomes" id="UP001162992">
    <property type="component" value="Chromosome 18"/>
</dbReference>
<dbReference type="EMBL" id="CM055109">
    <property type="protein sequence ID" value="KAJ7523711.1"/>
    <property type="molecule type" value="Genomic_DNA"/>
</dbReference>
<name>A0ACC2B1R5_DIPCM</name>